<dbReference type="Proteomes" id="UP000015104">
    <property type="component" value="Unassembled WGS sequence"/>
</dbReference>
<feature type="domain" description="STAS" evidence="7">
    <location>
        <begin position="581"/>
        <end position="741"/>
    </location>
</feature>
<dbReference type="Gene3D" id="3.30.750.24">
    <property type="entry name" value="STAS domain"/>
    <property type="match status" value="1"/>
</dbReference>
<feature type="transmembrane region" description="Helical" evidence="6">
    <location>
        <begin position="264"/>
        <end position="283"/>
    </location>
</feature>
<evidence type="ECO:0000256" key="4">
    <source>
        <dbReference type="ARBA" id="ARBA00023136"/>
    </source>
</evidence>
<dbReference type="CDD" id="cd07042">
    <property type="entry name" value="STAS_SulP_like_sulfate_transporter"/>
    <property type="match status" value="1"/>
</dbReference>
<name>T1KWB9_TETUR</name>
<sequence>MSRRKPVDSGHDNLGVDMDPHGDVDGVKSYSNSMPPSPRLNINRIAYSVRDFNEEFETVEPIKKTLQSKVSRHFIGAFTCSPGDFIRSVFPIIDWVKNYKVKQWLLADLISGFTVAIFQAPQSMGYSLIAHVPPVHGLYTSFFPCIMYTLFGTSRHSSIGAFAIVSGVMTGNIIVKVMLDAGQSLEQIEKTAMGETVTEAAITTVSSITTSSITTIQPGFNDDRIKIEPAEIAAAISFVMGVIMPLGSLLRLGFISIYLSDQFLSGFTTAAALYIFTSQLRYLTGVHLPYRSGYFAIIKTVLDLIEKWTQIKIPCVLISFVCICILLFSKIYINKWLFKKGIQIPFPIELLVVIGATLVSTVFDFHGNYGVPVVGHIQAGLPAPKLPRWEVVQMIALKSIPLALVGFTIALSIGKIYGRKHGYNVVPNQELFAIGVSNFFGSLFSCLPVAASLPRSVTQEASGGKTQLVSIINSFLIFFVLMYLSPLLDKLPNCVLASIIAVALRGLLAQSRQFHMYWKISKLDGAVWMITFLSVIILDIDLGLYFSLASSLLILIYKSSRPKTYLLGPINETDVYVPVKKYVAANCIEGIKIYQFCGPLHFASLEFFKSDMLKKIGIDLNELINLRKNKFPEGSQEGRRRSRKDIRSLDSQIELMTNPKWASVIRECRIVIVDCSMLSYIDANGVTGLKITAQEFGQVGIRFFLAGCAPHVIQMLSKDHFFQEVGQNNVFISVHDAVLVANNFIGAYSEPKIQNSPIVIEPFSSRDKHKTNS</sequence>
<evidence type="ECO:0000256" key="2">
    <source>
        <dbReference type="ARBA" id="ARBA00022692"/>
    </source>
</evidence>
<dbReference type="GO" id="GO:0055085">
    <property type="term" value="P:transmembrane transport"/>
    <property type="evidence" value="ECO:0007669"/>
    <property type="project" value="InterPro"/>
</dbReference>
<feature type="transmembrane region" description="Helical" evidence="6">
    <location>
        <begin position="491"/>
        <end position="508"/>
    </location>
</feature>
<keyword evidence="2 6" id="KW-0812">Transmembrane</keyword>
<organism evidence="8 9">
    <name type="scientific">Tetranychus urticae</name>
    <name type="common">Two-spotted spider mite</name>
    <dbReference type="NCBI Taxonomy" id="32264"/>
    <lineage>
        <taxon>Eukaryota</taxon>
        <taxon>Metazoa</taxon>
        <taxon>Ecdysozoa</taxon>
        <taxon>Arthropoda</taxon>
        <taxon>Chelicerata</taxon>
        <taxon>Arachnida</taxon>
        <taxon>Acari</taxon>
        <taxon>Acariformes</taxon>
        <taxon>Trombidiformes</taxon>
        <taxon>Prostigmata</taxon>
        <taxon>Eleutherengona</taxon>
        <taxon>Raphignathae</taxon>
        <taxon>Tetranychoidea</taxon>
        <taxon>Tetranychidae</taxon>
        <taxon>Tetranychus</taxon>
    </lineage>
</organism>
<evidence type="ECO:0000256" key="3">
    <source>
        <dbReference type="ARBA" id="ARBA00022989"/>
    </source>
</evidence>
<protein>
    <recommendedName>
        <fullName evidence="7">STAS domain-containing protein</fullName>
    </recommendedName>
</protein>
<feature type="compositionally biased region" description="Basic and acidic residues" evidence="5">
    <location>
        <begin position="1"/>
        <end position="11"/>
    </location>
</feature>
<dbReference type="KEGG" id="tut:107367967"/>
<feature type="transmembrane region" description="Helical" evidence="6">
    <location>
        <begin position="158"/>
        <end position="179"/>
    </location>
</feature>
<dbReference type="InterPro" id="IPR002645">
    <property type="entry name" value="STAS_dom"/>
</dbReference>
<evidence type="ECO:0000259" key="7">
    <source>
        <dbReference type="PROSITE" id="PS50801"/>
    </source>
</evidence>
<evidence type="ECO:0000313" key="9">
    <source>
        <dbReference type="Proteomes" id="UP000015104"/>
    </source>
</evidence>
<dbReference type="InterPro" id="IPR001902">
    <property type="entry name" value="SLC26A/SulP_fam"/>
</dbReference>
<dbReference type="PANTHER" id="PTHR11814">
    <property type="entry name" value="SULFATE TRANSPORTER"/>
    <property type="match status" value="1"/>
</dbReference>
<feature type="transmembrane region" description="Helical" evidence="6">
    <location>
        <begin position="311"/>
        <end position="332"/>
    </location>
</feature>
<evidence type="ECO:0000256" key="5">
    <source>
        <dbReference type="SAM" id="MobiDB-lite"/>
    </source>
</evidence>
<dbReference type="PROSITE" id="PS50801">
    <property type="entry name" value="STAS"/>
    <property type="match status" value="1"/>
</dbReference>
<dbReference type="EnsemblMetazoa" id="tetur24g01090.1">
    <property type="protein sequence ID" value="tetur24g01090.1"/>
    <property type="gene ID" value="tetur24g01090"/>
</dbReference>
<feature type="transmembrane region" description="Helical" evidence="6">
    <location>
        <begin position="391"/>
        <end position="411"/>
    </location>
</feature>
<comment type="subcellular location">
    <subcellularLocation>
        <location evidence="1">Membrane</location>
        <topology evidence="1">Multi-pass membrane protein</topology>
    </subcellularLocation>
</comment>
<dbReference type="EMBL" id="CAEY01000640">
    <property type="status" value="NOT_ANNOTATED_CDS"/>
    <property type="molecule type" value="Genomic_DNA"/>
</dbReference>
<feature type="transmembrane region" description="Helical" evidence="6">
    <location>
        <begin position="128"/>
        <end position="151"/>
    </location>
</feature>
<keyword evidence="3 6" id="KW-1133">Transmembrane helix</keyword>
<reference evidence="9" key="1">
    <citation type="submission" date="2011-08" db="EMBL/GenBank/DDBJ databases">
        <authorList>
            <person name="Rombauts S."/>
        </authorList>
    </citation>
    <scope>NUCLEOTIDE SEQUENCE</scope>
    <source>
        <strain evidence="9">London</strain>
    </source>
</reference>
<keyword evidence="4 6" id="KW-0472">Membrane</keyword>
<gene>
    <name evidence="8" type="primary">107367967</name>
</gene>
<evidence type="ECO:0000256" key="6">
    <source>
        <dbReference type="SAM" id="Phobius"/>
    </source>
</evidence>
<accession>T1KWB9</accession>
<dbReference type="Pfam" id="PF00916">
    <property type="entry name" value="Sulfate_transp"/>
    <property type="match status" value="1"/>
</dbReference>
<dbReference type="AlphaFoldDB" id="T1KWB9"/>
<dbReference type="HOGENOM" id="CLU_003182_9_2_1"/>
<dbReference type="InterPro" id="IPR011547">
    <property type="entry name" value="SLC26A/SulP_dom"/>
</dbReference>
<dbReference type="OrthoDB" id="10056540at2759"/>
<dbReference type="OMA" id="YIACCSA"/>
<dbReference type="STRING" id="32264.T1KWB9"/>
<feature type="transmembrane region" description="Helical" evidence="6">
    <location>
        <begin position="466"/>
        <end position="484"/>
    </location>
</feature>
<feature type="transmembrane region" description="Helical" evidence="6">
    <location>
        <begin position="344"/>
        <end position="363"/>
    </location>
</feature>
<dbReference type="Pfam" id="PF01740">
    <property type="entry name" value="STAS"/>
    <property type="match status" value="1"/>
</dbReference>
<evidence type="ECO:0000313" key="8">
    <source>
        <dbReference type="EnsemblMetazoa" id="tetur24g01090.1"/>
    </source>
</evidence>
<feature type="region of interest" description="Disordered" evidence="5">
    <location>
        <begin position="1"/>
        <end position="21"/>
    </location>
</feature>
<dbReference type="InterPro" id="IPR036513">
    <property type="entry name" value="STAS_dom_sf"/>
</dbReference>
<dbReference type="GO" id="GO:0016020">
    <property type="term" value="C:membrane"/>
    <property type="evidence" value="ECO:0007669"/>
    <property type="project" value="UniProtKB-SubCell"/>
</dbReference>
<keyword evidence="9" id="KW-1185">Reference proteome</keyword>
<dbReference type="SUPFAM" id="SSF52091">
    <property type="entry name" value="SpoIIaa-like"/>
    <property type="match status" value="1"/>
</dbReference>
<feature type="transmembrane region" description="Helical" evidence="6">
    <location>
        <begin position="528"/>
        <end position="557"/>
    </location>
</feature>
<feature type="transmembrane region" description="Helical" evidence="6">
    <location>
        <begin position="104"/>
        <end position="122"/>
    </location>
</feature>
<reference evidence="8" key="2">
    <citation type="submission" date="2015-06" db="UniProtKB">
        <authorList>
            <consortium name="EnsemblMetazoa"/>
        </authorList>
    </citation>
    <scope>IDENTIFICATION</scope>
</reference>
<dbReference type="NCBIfam" id="TIGR00815">
    <property type="entry name" value="sulP"/>
    <property type="match status" value="1"/>
</dbReference>
<feature type="transmembrane region" description="Helical" evidence="6">
    <location>
        <begin position="431"/>
        <end position="454"/>
    </location>
</feature>
<proteinExistence type="predicted"/>
<feature type="transmembrane region" description="Helical" evidence="6">
    <location>
        <begin position="232"/>
        <end position="252"/>
    </location>
</feature>
<dbReference type="eggNOG" id="KOG0236">
    <property type="taxonomic scope" value="Eukaryota"/>
</dbReference>
<evidence type="ECO:0000256" key="1">
    <source>
        <dbReference type="ARBA" id="ARBA00004141"/>
    </source>
</evidence>